<reference evidence="13" key="4">
    <citation type="submission" date="2025-05" db="UniProtKB">
        <authorList>
            <consortium name="EnsemblFungi"/>
        </authorList>
    </citation>
    <scope>IDENTIFICATION</scope>
</reference>
<dbReference type="AlphaFoldDB" id="G8B7V7"/>
<sequence>MLLVQTVIRRGCRNSGYSLKRNINGSAHLSYYINHHHSNTKNLSPSSTSIAINNNNNNNNNYRNYSFSTSIAVRTMVTINNSFLVNHTCLRIKDPKSVDWWQEKIGMKLIATIPFDTFTLYMLNYETEKNKHLNWAAREGVLELCYNHGGTEEINNGNGDKDKGFGHVCISVDNIEAAQEQFLANGVRFKKKLSDGRQHNIAFLLSDPEDYWIEVIENGIDKQENKTEISSYKLNHTMVRVKDPEVSLKFYRSLGFKLFSKKDFPEAKFSLYFLGYNHDANFKEGTMSWEEQSKRESILELTHNWGTESDSSFKGYHNGNSTENGEVQGYGHICISCEDPGKFCQELEQAYGDKLDWSVKFNQGSAVKGIAFIRDPDTYSIEILSHDLFKDRMGKL</sequence>
<accession>A0AAJ8VVB6</accession>
<comment type="cofactor">
    <cofactor evidence="8">
        <name>Zn(2+)</name>
        <dbReference type="ChEBI" id="CHEBI:29105"/>
    </cofactor>
    <text evidence="8">Binds 1 zinc ion per subunit. In the homodimer, two zinc ions are bound between subunits.</text>
</comment>
<feature type="binding site" evidence="8">
    <location>
        <position position="382"/>
    </location>
    <ligand>
        <name>Zn(2+)</name>
        <dbReference type="ChEBI" id="CHEBI:29105"/>
        <note>ligand shared between dimeric partners</note>
    </ligand>
</feature>
<keyword evidence="5 8" id="KW-0862">Zinc</keyword>
<dbReference type="InterPro" id="IPR004360">
    <property type="entry name" value="Glyas_Fos-R_dOase_dom"/>
</dbReference>
<evidence type="ECO:0000256" key="7">
    <source>
        <dbReference type="PIRSR" id="PIRSR604361-1"/>
    </source>
</evidence>
<comment type="similarity">
    <text evidence="2 9">Belongs to the glyoxalase I family.</text>
</comment>
<name>G8B7V7_CANPC</name>
<protein>
    <recommendedName>
        <fullName evidence="3 9">Lactoylglutathione lyase</fullName>
        <ecNumber evidence="3 9">4.4.1.5</ecNumber>
    </recommendedName>
    <alternativeName>
        <fullName evidence="9">Glyoxalase I</fullName>
    </alternativeName>
</protein>
<evidence type="ECO:0000256" key="3">
    <source>
        <dbReference type="ARBA" id="ARBA00012081"/>
    </source>
</evidence>
<comment type="function">
    <text evidence="9">Catalyzes the conversion of hemimercaptal, formed from methylglyoxal and glutathione, to S-lactoylglutathione.</text>
</comment>
<reference evidence="14" key="1">
    <citation type="journal article" date="2009" name="Nature">
        <title>Evolution of pathogenicity and sexual reproduction in eight Candida genomes.</title>
        <authorList>
            <person name="Butler G."/>
            <person name="Rasmussen M.D."/>
            <person name="Lin M.F."/>
            <person name="Santos M.A."/>
            <person name="Sakthikumar S."/>
            <person name="Munro C.A."/>
            <person name="Rheinbay E."/>
            <person name="Grabherr M."/>
            <person name="Forche A."/>
            <person name="Reedy J.L."/>
            <person name="Agrafioti I."/>
            <person name="Arnaud M.B."/>
            <person name="Bates S."/>
            <person name="Brown A.J."/>
            <person name="Brunke S."/>
            <person name="Costanzo M.C."/>
            <person name="Fitzpatrick D.A."/>
            <person name="de Groot P.W."/>
            <person name="Harris D."/>
            <person name="Hoyer L.L."/>
            <person name="Hube B."/>
            <person name="Klis F.M."/>
            <person name="Kodira C."/>
            <person name="Lennard N."/>
            <person name="Logue M.E."/>
            <person name="Martin R."/>
            <person name="Neiman A.M."/>
            <person name="Nikolaou E."/>
            <person name="Quail M.A."/>
            <person name="Quinn J."/>
            <person name="Santos M.C."/>
            <person name="Schmitzberger F.F."/>
            <person name="Sherlock G."/>
            <person name="Shah P."/>
            <person name="Silverstein K.A."/>
            <person name="Skrzypek M.S."/>
            <person name="Soll D."/>
            <person name="Staggs R."/>
            <person name="Stansfield I."/>
            <person name="Stumpf M.P."/>
            <person name="Sudbery P.E."/>
            <person name="Srikantha T."/>
            <person name="Zeng Q."/>
            <person name="Berman J."/>
            <person name="Berriman M."/>
            <person name="Heitman J."/>
            <person name="Gow N.A."/>
            <person name="Lorenz M.C."/>
            <person name="Birren B.W."/>
            <person name="Kellis M."/>
            <person name="Cuomo C.A."/>
        </authorList>
    </citation>
    <scope>NUCLEOTIDE SEQUENCE [LARGE SCALE GENOMIC DNA]</scope>
    <source>
        <strain evidence="14">CDC 317 / ATCC MYA-4646</strain>
    </source>
</reference>
<dbReference type="GO" id="GO:0019243">
    <property type="term" value="P:methylglyoxal catabolic process to D-lactate via S-lactoyl-glutathione"/>
    <property type="evidence" value="ECO:0007669"/>
    <property type="project" value="EnsemblFungi"/>
</dbReference>
<feature type="domain" description="VOC" evidence="10">
    <location>
        <begin position="82"/>
        <end position="218"/>
    </location>
</feature>
<evidence type="ECO:0000256" key="5">
    <source>
        <dbReference type="ARBA" id="ARBA00022833"/>
    </source>
</evidence>
<proteinExistence type="inferred from homology"/>
<dbReference type="eggNOG" id="KOG2944">
    <property type="taxonomic scope" value="Eukaryota"/>
</dbReference>
<feature type="domain" description="VOC" evidence="10">
    <location>
        <begin position="233"/>
        <end position="386"/>
    </location>
</feature>
<organism evidence="12 14">
    <name type="scientific">Candida parapsilosis (strain CDC 317 / ATCC MYA-4646)</name>
    <name type="common">Yeast</name>
    <name type="synonym">Monilia parapsilosis</name>
    <dbReference type="NCBI Taxonomy" id="578454"/>
    <lineage>
        <taxon>Eukaryota</taxon>
        <taxon>Fungi</taxon>
        <taxon>Dikarya</taxon>
        <taxon>Ascomycota</taxon>
        <taxon>Saccharomycotina</taxon>
        <taxon>Pichiomycetes</taxon>
        <taxon>Debaryomycetaceae</taxon>
        <taxon>Candida/Lodderomyces clade</taxon>
        <taxon>Candida</taxon>
    </lineage>
</organism>
<feature type="binding site" evidence="8">
    <location>
        <position position="300"/>
    </location>
    <ligand>
        <name>Zn(2+)</name>
        <dbReference type="ChEBI" id="CHEBI:29105"/>
        <note>ligand shared between dimeric partners</note>
    </ligand>
</feature>
<dbReference type="NCBIfam" id="TIGR00068">
    <property type="entry name" value="glyox_I"/>
    <property type="match status" value="1"/>
</dbReference>
<evidence type="ECO:0000259" key="10">
    <source>
        <dbReference type="PROSITE" id="PS51819"/>
    </source>
</evidence>
<dbReference type="CGD" id="CAL0000150001">
    <property type="gene designation" value="CPAR2_105780"/>
</dbReference>
<dbReference type="Proteomes" id="UP000005221">
    <property type="component" value="Chromosome 1"/>
</dbReference>
<evidence type="ECO:0000256" key="1">
    <source>
        <dbReference type="ARBA" id="ARBA00005008"/>
    </source>
</evidence>
<dbReference type="InterPro" id="IPR018146">
    <property type="entry name" value="Glyoxalase_1_CS"/>
</dbReference>
<reference evidence="14" key="2">
    <citation type="journal article" date="2011" name="BMC Genomics">
        <title>Using RNA-seq to determine the transcriptional landscape and the hypoxic response of the pathogenic yeast Candida parapsilosis.</title>
        <authorList>
            <person name="Guida A."/>
            <person name="Lindstaedt C."/>
            <person name="Maguire S.L."/>
            <person name="Ding C."/>
            <person name="Higgins D.G."/>
            <person name="Corton N.J."/>
            <person name="Berriman M."/>
            <person name="Butler G."/>
        </authorList>
    </citation>
    <scope>GENOME REANNOTATION</scope>
    <source>
        <strain evidence="14">CDC 317 / ATCC MYA-4646</strain>
    </source>
</reference>
<evidence type="ECO:0000256" key="8">
    <source>
        <dbReference type="PIRSR" id="PIRSR604361-3"/>
    </source>
</evidence>
<evidence type="ECO:0000313" key="14">
    <source>
        <dbReference type="Proteomes" id="UP000005221"/>
    </source>
</evidence>
<accession>G8B7V7</accession>
<evidence type="ECO:0000256" key="9">
    <source>
        <dbReference type="RuleBase" id="RU361179"/>
    </source>
</evidence>
<feature type="active site" description="Proton donor/acceptor" evidence="7">
    <location>
        <position position="382"/>
    </location>
</feature>
<dbReference type="Gene3D" id="3.10.180.10">
    <property type="entry name" value="2,3-Dihydroxybiphenyl 1,2-Dioxygenase, domain 1"/>
    <property type="match status" value="2"/>
</dbReference>
<dbReference type="EC" id="4.4.1.5" evidence="3 9"/>
<evidence type="ECO:0000256" key="2">
    <source>
        <dbReference type="ARBA" id="ARBA00010363"/>
    </source>
</evidence>
<reference evidence="12" key="3">
    <citation type="submission" date="2011-10" db="EMBL/GenBank/DDBJ databases">
        <title>Transcriptional landscape of the pathogenic yeast Candida parapsilosis.</title>
        <authorList>
            <person name="Guida A."/>
            <person name="Lindstaedt C."/>
            <person name="Maguire S.L."/>
            <person name="Ding C."/>
            <person name="Higgins D.G."/>
            <person name="Harris D."/>
            <person name="Berriman M."/>
            <person name="Butler G."/>
        </authorList>
    </citation>
    <scope>NUCLEOTIDE SEQUENCE</scope>
    <source>
        <strain evidence="12">CDC317</strain>
    </source>
</reference>
<gene>
    <name evidence="11 12" type="ordered locus">CPAR2_105780</name>
</gene>
<dbReference type="PANTHER" id="PTHR10374:SF30">
    <property type="entry name" value="LACTOYLGLUTATHIONE LYASE"/>
    <property type="match status" value="1"/>
</dbReference>
<feature type="binding site" evidence="8">
    <location>
        <position position="332"/>
    </location>
    <ligand>
        <name>Zn(2+)</name>
        <dbReference type="ChEBI" id="CHEBI:29105"/>
        <note>ligand shared between dimeric partners</note>
    </ligand>
</feature>
<dbReference type="PROSITE" id="PS51819">
    <property type="entry name" value="VOC"/>
    <property type="match status" value="2"/>
</dbReference>
<dbReference type="EMBL" id="HE605203">
    <property type="protein sequence ID" value="CCE40542.1"/>
    <property type="molecule type" value="Genomic_DNA"/>
</dbReference>
<dbReference type="GO" id="GO:0006749">
    <property type="term" value="P:glutathione metabolic process"/>
    <property type="evidence" value="ECO:0007669"/>
    <property type="project" value="EnsemblFungi"/>
</dbReference>
<dbReference type="VEuPathDB" id="FungiDB:CPAR2_105780"/>
<evidence type="ECO:0000313" key="12">
    <source>
        <dbReference type="EMBL" id="CCE40542.1"/>
    </source>
</evidence>
<keyword evidence="14" id="KW-1185">Reference proteome</keyword>
<dbReference type="PANTHER" id="PTHR10374">
    <property type="entry name" value="LACTOYLGLUTATHIONE LYASE GLYOXALASE I"/>
    <property type="match status" value="1"/>
</dbReference>
<dbReference type="GO" id="GO:0004462">
    <property type="term" value="F:lactoylglutathione lyase activity"/>
    <property type="evidence" value="ECO:0007669"/>
    <property type="project" value="UniProtKB-UniRule"/>
</dbReference>
<dbReference type="InterPro" id="IPR004361">
    <property type="entry name" value="Glyoxalase_1"/>
</dbReference>
<evidence type="ECO:0000313" key="11">
    <source>
        <dbReference type="CGD" id="CAL0000150001"/>
    </source>
</evidence>
<dbReference type="SUPFAM" id="SSF54593">
    <property type="entry name" value="Glyoxalase/Bleomycin resistance protein/Dihydroxybiphenyl dioxygenase"/>
    <property type="match status" value="2"/>
</dbReference>
<dbReference type="PROSITE" id="PS00935">
    <property type="entry name" value="GLYOXALASE_I_2"/>
    <property type="match status" value="1"/>
</dbReference>
<dbReference type="InterPro" id="IPR029068">
    <property type="entry name" value="Glyas_Bleomycin-R_OHBP_Dase"/>
</dbReference>
<dbReference type="UniPathway" id="UPA00619">
    <property type="reaction ID" value="UER00675"/>
</dbReference>
<dbReference type="GO" id="GO:0046872">
    <property type="term" value="F:metal ion binding"/>
    <property type="evidence" value="ECO:0007669"/>
    <property type="project" value="UniProtKB-UniRule"/>
</dbReference>
<dbReference type="InterPro" id="IPR037523">
    <property type="entry name" value="VOC_core"/>
</dbReference>
<dbReference type="Pfam" id="PF00903">
    <property type="entry name" value="Glyoxalase"/>
    <property type="match status" value="2"/>
</dbReference>
<dbReference type="CDD" id="cd07233">
    <property type="entry name" value="GlxI_Zn"/>
    <property type="match status" value="2"/>
</dbReference>
<evidence type="ECO:0000313" key="13">
    <source>
        <dbReference type="EnsemblFungi" id="CPAR2_105780-T-p1"/>
    </source>
</evidence>
<dbReference type="STRING" id="578454.G8B7V7"/>
<keyword evidence="6 9" id="KW-0456">Lyase</keyword>
<evidence type="ECO:0000256" key="4">
    <source>
        <dbReference type="ARBA" id="ARBA00022723"/>
    </source>
</evidence>
<comment type="catalytic activity">
    <reaction evidence="9">
        <text>(R)-S-lactoylglutathione = methylglyoxal + glutathione</text>
        <dbReference type="Rhea" id="RHEA:19069"/>
        <dbReference type="ChEBI" id="CHEBI:17158"/>
        <dbReference type="ChEBI" id="CHEBI:57474"/>
        <dbReference type="ChEBI" id="CHEBI:57925"/>
        <dbReference type="EC" id="4.4.1.5"/>
    </reaction>
</comment>
<keyword evidence="4 8" id="KW-0479">Metal-binding</keyword>
<dbReference type="PROSITE" id="PS00934">
    <property type="entry name" value="GLYOXALASE_I_1"/>
    <property type="match status" value="1"/>
</dbReference>
<comment type="pathway">
    <text evidence="1 9">Secondary metabolite metabolism; methylglyoxal degradation; (R)-lactate from methylglyoxal: step 1/2.</text>
</comment>
<dbReference type="EnsemblFungi" id="CPAR2_105780-T">
    <property type="protein sequence ID" value="CPAR2_105780-T-p1"/>
    <property type="gene ID" value="CPAR2_105780"/>
</dbReference>
<evidence type="ECO:0000256" key="6">
    <source>
        <dbReference type="ARBA" id="ARBA00023239"/>
    </source>
</evidence>